<comment type="caution">
    <text evidence="8">The sequence shown here is derived from an EMBL/GenBank/DDBJ whole genome shotgun (WGS) entry which is preliminary data.</text>
</comment>
<feature type="transmembrane region" description="Helical" evidence="6">
    <location>
        <begin position="44"/>
        <end position="66"/>
    </location>
</feature>
<organism evidence="8 9">
    <name type="scientific">Sphingomonas arantia</name>
    <dbReference type="NCBI Taxonomy" id="1460676"/>
    <lineage>
        <taxon>Bacteria</taxon>
        <taxon>Pseudomonadati</taxon>
        <taxon>Pseudomonadota</taxon>
        <taxon>Alphaproteobacteria</taxon>
        <taxon>Sphingomonadales</taxon>
        <taxon>Sphingomonadaceae</taxon>
        <taxon>Sphingomonas</taxon>
    </lineage>
</organism>
<dbReference type="Proteomes" id="UP001597400">
    <property type="component" value="Unassembled WGS sequence"/>
</dbReference>
<feature type="transmembrane region" description="Helical" evidence="6">
    <location>
        <begin position="273"/>
        <end position="292"/>
    </location>
</feature>
<evidence type="ECO:0000256" key="5">
    <source>
        <dbReference type="ARBA" id="ARBA00023136"/>
    </source>
</evidence>
<evidence type="ECO:0000256" key="3">
    <source>
        <dbReference type="ARBA" id="ARBA00022692"/>
    </source>
</evidence>
<feature type="transmembrane region" description="Helical" evidence="6">
    <location>
        <begin position="14"/>
        <end position="38"/>
    </location>
</feature>
<dbReference type="EMBL" id="JBHUGS010000002">
    <property type="protein sequence ID" value="MFD1950525.1"/>
    <property type="molecule type" value="Genomic_DNA"/>
</dbReference>
<keyword evidence="9" id="KW-1185">Reference proteome</keyword>
<feature type="transmembrane region" description="Helical" evidence="6">
    <location>
        <begin position="156"/>
        <end position="176"/>
    </location>
</feature>
<keyword evidence="2" id="KW-1003">Cell membrane</keyword>
<feature type="transmembrane region" description="Helical" evidence="6">
    <location>
        <begin position="102"/>
        <end position="122"/>
    </location>
</feature>
<evidence type="ECO:0000256" key="6">
    <source>
        <dbReference type="SAM" id="Phobius"/>
    </source>
</evidence>
<reference evidence="9" key="1">
    <citation type="journal article" date="2019" name="Int. J. Syst. Evol. Microbiol.">
        <title>The Global Catalogue of Microorganisms (GCM) 10K type strain sequencing project: providing services to taxonomists for standard genome sequencing and annotation.</title>
        <authorList>
            <consortium name="The Broad Institute Genomics Platform"/>
            <consortium name="The Broad Institute Genome Sequencing Center for Infectious Disease"/>
            <person name="Wu L."/>
            <person name="Ma J."/>
        </authorList>
    </citation>
    <scope>NUCLEOTIDE SEQUENCE [LARGE SCALE GENOMIC DNA]</scope>
    <source>
        <strain evidence="9">CGMCC 1.12702</strain>
    </source>
</reference>
<accession>A0ABW4TUZ3</accession>
<proteinExistence type="predicted"/>
<protein>
    <submittedName>
        <fullName evidence="8">DMT family transporter</fullName>
    </submittedName>
</protein>
<keyword evidence="3 6" id="KW-0812">Transmembrane</keyword>
<dbReference type="PANTHER" id="PTHR42920">
    <property type="entry name" value="OS03G0707200 PROTEIN-RELATED"/>
    <property type="match status" value="1"/>
</dbReference>
<feature type="transmembrane region" description="Helical" evidence="6">
    <location>
        <begin position="214"/>
        <end position="236"/>
    </location>
</feature>
<keyword evidence="5 6" id="KW-0472">Membrane</keyword>
<dbReference type="InterPro" id="IPR037185">
    <property type="entry name" value="EmrE-like"/>
</dbReference>
<dbReference type="InterPro" id="IPR000620">
    <property type="entry name" value="EamA_dom"/>
</dbReference>
<dbReference type="SUPFAM" id="SSF103481">
    <property type="entry name" value="Multidrug resistance efflux transporter EmrE"/>
    <property type="match status" value="2"/>
</dbReference>
<comment type="subcellular location">
    <subcellularLocation>
        <location evidence="1">Cell membrane</location>
        <topology evidence="1">Multi-pass membrane protein</topology>
    </subcellularLocation>
</comment>
<sequence length="303" mass="31840">MIAREREDAAPRRFLPELVLVGITILWGGTFLVTKIGLADSGPLFFVGSRFAIAAALLATLSPALLRGWSVRDILAPALIGCTMVAGYALQTTGLESIPSSMSAFLTALYVPFVPLLQLVLFRRVPGAMVWAGIVMAFSGLVLLAGPATIATLTLGYGELLSILSALAFAFQILFIGRFAGVVDPRRAALVQLATVAIGCYALMPLTGEPLPALTSPLIACALALGVASAVIQVAMNWGQAHVAPARATLIYAAEPVYAGLIGWIAGERFTQFGLVGAVLIVSSVVVSELKLKRERNRKAPLL</sequence>
<evidence type="ECO:0000313" key="8">
    <source>
        <dbReference type="EMBL" id="MFD1950525.1"/>
    </source>
</evidence>
<evidence type="ECO:0000256" key="2">
    <source>
        <dbReference type="ARBA" id="ARBA00022475"/>
    </source>
</evidence>
<keyword evidence="4 6" id="KW-1133">Transmembrane helix</keyword>
<name>A0ABW4TUZ3_9SPHN</name>
<gene>
    <name evidence="8" type="ORF">ACFSGX_07065</name>
</gene>
<evidence type="ECO:0000259" key="7">
    <source>
        <dbReference type="Pfam" id="PF00892"/>
    </source>
</evidence>
<dbReference type="InterPro" id="IPR051258">
    <property type="entry name" value="Diverse_Substrate_Transporter"/>
</dbReference>
<dbReference type="PANTHER" id="PTHR42920:SF5">
    <property type="entry name" value="EAMA DOMAIN-CONTAINING PROTEIN"/>
    <property type="match status" value="1"/>
</dbReference>
<evidence type="ECO:0000313" key="9">
    <source>
        <dbReference type="Proteomes" id="UP001597400"/>
    </source>
</evidence>
<evidence type="ECO:0000256" key="4">
    <source>
        <dbReference type="ARBA" id="ARBA00022989"/>
    </source>
</evidence>
<feature type="domain" description="EamA" evidence="7">
    <location>
        <begin position="18"/>
        <end position="144"/>
    </location>
</feature>
<feature type="transmembrane region" description="Helical" evidence="6">
    <location>
        <begin position="73"/>
        <end position="90"/>
    </location>
</feature>
<feature type="transmembrane region" description="Helical" evidence="6">
    <location>
        <begin position="248"/>
        <end position="267"/>
    </location>
</feature>
<feature type="transmembrane region" description="Helical" evidence="6">
    <location>
        <begin position="129"/>
        <end position="150"/>
    </location>
</feature>
<dbReference type="RefSeq" id="WP_380928650.1">
    <property type="nucleotide sequence ID" value="NZ_JBHUGS010000002.1"/>
</dbReference>
<feature type="transmembrane region" description="Helical" evidence="6">
    <location>
        <begin position="188"/>
        <end position="208"/>
    </location>
</feature>
<evidence type="ECO:0000256" key="1">
    <source>
        <dbReference type="ARBA" id="ARBA00004651"/>
    </source>
</evidence>
<feature type="domain" description="EamA" evidence="7">
    <location>
        <begin position="157"/>
        <end position="287"/>
    </location>
</feature>
<dbReference type="Pfam" id="PF00892">
    <property type="entry name" value="EamA"/>
    <property type="match status" value="2"/>
</dbReference>